<keyword evidence="5 10" id="KW-0378">Hydrolase</keyword>
<evidence type="ECO:0000256" key="9">
    <source>
        <dbReference type="ARBA" id="ARBA00023136"/>
    </source>
</evidence>
<organism evidence="13 14">
    <name type="scientific">Actinophytocola glycyrrhizae</name>
    <dbReference type="NCBI Taxonomy" id="2044873"/>
    <lineage>
        <taxon>Bacteria</taxon>
        <taxon>Bacillati</taxon>
        <taxon>Actinomycetota</taxon>
        <taxon>Actinomycetes</taxon>
        <taxon>Pseudonocardiales</taxon>
        <taxon>Pseudonocardiaceae</taxon>
    </lineage>
</organism>
<keyword evidence="1" id="KW-1003">Cell membrane</keyword>
<dbReference type="InterPro" id="IPR001915">
    <property type="entry name" value="Peptidase_M48"/>
</dbReference>
<evidence type="ECO:0000256" key="5">
    <source>
        <dbReference type="ARBA" id="ARBA00022801"/>
    </source>
</evidence>
<evidence type="ECO:0000313" key="14">
    <source>
        <dbReference type="Proteomes" id="UP001595859"/>
    </source>
</evidence>
<evidence type="ECO:0000313" key="13">
    <source>
        <dbReference type="EMBL" id="MFC4856374.1"/>
    </source>
</evidence>
<protein>
    <submittedName>
        <fullName evidence="13">M48 family metallopeptidase</fullName>
        <ecNumber evidence="13">3.4.24.-</ecNumber>
    </submittedName>
</protein>
<feature type="domain" description="Peptidase M48" evidence="12">
    <location>
        <begin position="81"/>
        <end position="273"/>
    </location>
</feature>
<dbReference type="Pfam" id="PF01435">
    <property type="entry name" value="Peptidase_M48"/>
    <property type="match status" value="1"/>
</dbReference>
<dbReference type="Gene3D" id="3.30.2010.10">
    <property type="entry name" value="Metalloproteases ('zincins'), catalytic domain"/>
    <property type="match status" value="1"/>
</dbReference>
<accession>A0ABV9S9D3</accession>
<comment type="similarity">
    <text evidence="10">Belongs to the peptidase M48 family.</text>
</comment>
<dbReference type="GO" id="GO:0016787">
    <property type="term" value="F:hydrolase activity"/>
    <property type="evidence" value="ECO:0007669"/>
    <property type="project" value="UniProtKB-KW"/>
</dbReference>
<keyword evidence="9" id="KW-0472">Membrane</keyword>
<keyword evidence="7" id="KW-1133">Transmembrane helix</keyword>
<keyword evidence="14" id="KW-1185">Reference proteome</keyword>
<dbReference type="InterPro" id="IPR050083">
    <property type="entry name" value="HtpX_protease"/>
</dbReference>
<feature type="compositionally biased region" description="Polar residues" evidence="11">
    <location>
        <begin position="356"/>
        <end position="370"/>
    </location>
</feature>
<evidence type="ECO:0000256" key="2">
    <source>
        <dbReference type="ARBA" id="ARBA00022670"/>
    </source>
</evidence>
<dbReference type="CDD" id="cd07325">
    <property type="entry name" value="M48_Ste24p_like"/>
    <property type="match status" value="1"/>
</dbReference>
<dbReference type="PANTHER" id="PTHR43221">
    <property type="entry name" value="PROTEASE HTPX"/>
    <property type="match status" value="1"/>
</dbReference>
<evidence type="ECO:0000259" key="12">
    <source>
        <dbReference type="Pfam" id="PF01435"/>
    </source>
</evidence>
<sequence length="370" mass="40454">MTENNDTENNDIERSASTRVRFRGISPRAYEHPADRGAMATLRAVPGVSSVLKAVAGMWNERAERLYTVASAIRVGDKQYPKLNALRLDCAETLDLDTTPDLFVTRHPVANAYAIGIDKPFIVVTTGLVEALDLESMRVVIGHETGHVLSGHNVLRTLLMRLLRLQATVQWVPIGALGLRAVIAALLEWYRKAELTADRAGLLCSQDPAAALRQHVYMAGGTSMSDIDIPEFMQQAKEYEEVDDIRDSILKLMTVENMSHPFAVVRAAQLQRWAASEEYRAILAGDYLRRADDQGSSSMMDDIKAAGRSYKESWSASTDPLAKVLSDVGEAVSGAAGNLFSRFGGGNRNEQDDNEPNGTGSNGSNATEDR</sequence>
<gene>
    <name evidence="13" type="ORF">ACFPCV_22950</name>
</gene>
<keyword evidence="8 10" id="KW-0482">Metalloprotease</keyword>
<comment type="caution">
    <text evidence="13">The sequence shown here is derived from an EMBL/GenBank/DDBJ whole genome shotgun (WGS) entry which is preliminary data.</text>
</comment>
<evidence type="ECO:0000256" key="3">
    <source>
        <dbReference type="ARBA" id="ARBA00022692"/>
    </source>
</evidence>
<dbReference type="PANTHER" id="PTHR43221:SF3">
    <property type="entry name" value="SLL1280 PROTEIN"/>
    <property type="match status" value="1"/>
</dbReference>
<dbReference type="EC" id="3.4.24.-" evidence="13"/>
<keyword evidence="2 10" id="KW-0645">Protease</keyword>
<proteinExistence type="inferred from homology"/>
<feature type="region of interest" description="Disordered" evidence="11">
    <location>
        <begin position="339"/>
        <end position="370"/>
    </location>
</feature>
<dbReference type="EMBL" id="JBHSIS010000010">
    <property type="protein sequence ID" value="MFC4856374.1"/>
    <property type="molecule type" value="Genomic_DNA"/>
</dbReference>
<evidence type="ECO:0000256" key="8">
    <source>
        <dbReference type="ARBA" id="ARBA00023049"/>
    </source>
</evidence>
<keyword evidence="4" id="KW-0479">Metal-binding</keyword>
<evidence type="ECO:0000256" key="7">
    <source>
        <dbReference type="ARBA" id="ARBA00022989"/>
    </source>
</evidence>
<name>A0ABV9S9D3_9PSEU</name>
<dbReference type="Proteomes" id="UP001595859">
    <property type="component" value="Unassembled WGS sequence"/>
</dbReference>
<evidence type="ECO:0000256" key="11">
    <source>
        <dbReference type="SAM" id="MobiDB-lite"/>
    </source>
</evidence>
<keyword evidence="3" id="KW-0812">Transmembrane</keyword>
<reference evidence="14" key="1">
    <citation type="journal article" date="2019" name="Int. J. Syst. Evol. Microbiol.">
        <title>The Global Catalogue of Microorganisms (GCM) 10K type strain sequencing project: providing services to taxonomists for standard genome sequencing and annotation.</title>
        <authorList>
            <consortium name="The Broad Institute Genomics Platform"/>
            <consortium name="The Broad Institute Genome Sequencing Center for Infectious Disease"/>
            <person name="Wu L."/>
            <person name="Ma J."/>
        </authorList>
    </citation>
    <scope>NUCLEOTIDE SEQUENCE [LARGE SCALE GENOMIC DNA]</scope>
    <source>
        <strain evidence="14">ZS-22-S1</strain>
    </source>
</reference>
<evidence type="ECO:0000256" key="1">
    <source>
        <dbReference type="ARBA" id="ARBA00022475"/>
    </source>
</evidence>
<evidence type="ECO:0000256" key="10">
    <source>
        <dbReference type="RuleBase" id="RU003983"/>
    </source>
</evidence>
<comment type="cofactor">
    <cofactor evidence="10">
        <name>Zn(2+)</name>
        <dbReference type="ChEBI" id="CHEBI:29105"/>
    </cofactor>
    <text evidence="10">Binds 1 zinc ion per subunit.</text>
</comment>
<evidence type="ECO:0000256" key="6">
    <source>
        <dbReference type="ARBA" id="ARBA00022833"/>
    </source>
</evidence>
<keyword evidence="6 10" id="KW-0862">Zinc</keyword>
<evidence type="ECO:0000256" key="4">
    <source>
        <dbReference type="ARBA" id="ARBA00022723"/>
    </source>
</evidence>
<dbReference type="RefSeq" id="WP_378058351.1">
    <property type="nucleotide sequence ID" value="NZ_JBHSIS010000010.1"/>
</dbReference>